<dbReference type="SUPFAM" id="SSF53955">
    <property type="entry name" value="Lysozyme-like"/>
    <property type="match status" value="1"/>
</dbReference>
<dbReference type="GO" id="GO:0042597">
    <property type="term" value="C:periplasmic space"/>
    <property type="evidence" value="ECO:0007669"/>
    <property type="project" value="InterPro"/>
</dbReference>
<dbReference type="InterPro" id="IPR023346">
    <property type="entry name" value="Lysozyme-like_dom_sf"/>
</dbReference>
<evidence type="ECO:0000256" key="4">
    <source>
        <dbReference type="SAM" id="SignalP"/>
    </source>
</evidence>
<comment type="similarity">
    <text evidence="2">Belongs to the virb1 family.</text>
</comment>
<dbReference type="InterPro" id="IPR008939">
    <property type="entry name" value="Lytic_TGlycosylase_superhlx_U"/>
</dbReference>
<evidence type="ECO:0000256" key="1">
    <source>
        <dbReference type="ARBA" id="ARBA00007734"/>
    </source>
</evidence>
<feature type="domain" description="Transglycosylase SLT" evidence="5">
    <location>
        <begin position="524"/>
        <end position="630"/>
    </location>
</feature>
<dbReference type="Gene3D" id="1.10.530.10">
    <property type="match status" value="1"/>
</dbReference>
<sequence>MKRPVMIWTAVGLAVAWGAVASQIPGQQIPTSANAYVAMAPDPMSTAAIPRSGAIAPISGDLKAGLDALSNKNPMQALAIRNGMGEGTLDRHILTWAIATSGQPGIPSGEIAAAARELVGWPGLGSLRANSERALYTENPATEQVLAAFGNSQPETVEGSIILSRALMARGASTQAGKLIRKIWRDEPLDKPLEDKILAEFASLLSPADHKARMDYLLYRDRTAQAKRFGDLGRAQSLYKAWAAVNDRSPKADAMIAGVDAQLRKDPAYLFMRIENLRRQNKYDDAASLLAQMPKDRSLLVSPGAWWAEQRIVSRGLVDQGEFKAAYRIVDASVAESPQDIGEAEFHAGWYALRGLQDGANAAAHFRKILQVSNGPISQSRGWYWLGRAAEAGGPGKAADFYAKAASYPSTFYGQLAAEKLGRRTLDVTYPSPAATDRQRFQAREAVQAISRLEAAGHGWRADALYRALAKQLDSPGEVAMLTARAERSGNHQLSLQIGKIAYGRGIDVAALAFPIGVIPDNANISGSGKALAYAIARQESAFNPAAVSSANARGLLQLLPKTAKAVAGRHGITYSADKLTQDAGYNATLGAHYLGEQIDTFGGSYILTFIAYNAGPNKVPEWISRYGDPRGKSLDDVIDWIERIPFPETRNYVQRVMENYQVYKARLGQKADIVHDLISGRG</sequence>
<comment type="caution">
    <text evidence="6">The sequence shown here is derived from an EMBL/GenBank/DDBJ whole genome shotgun (WGS) entry which is preliminary data.</text>
</comment>
<dbReference type="PROSITE" id="PS00922">
    <property type="entry name" value="TRANSGLYCOSYLASE"/>
    <property type="match status" value="1"/>
</dbReference>
<dbReference type="CDD" id="cd13401">
    <property type="entry name" value="Slt70-like"/>
    <property type="match status" value="1"/>
</dbReference>
<reference evidence="6 7" key="1">
    <citation type="submission" date="2020-02" db="EMBL/GenBank/DDBJ databases">
        <title>Draft genome sequence of Rhizobium tropici.</title>
        <authorList>
            <person name="Khayi S."/>
            <person name="Jemo M."/>
        </authorList>
    </citation>
    <scope>NUCLEOTIDE SEQUENCE [LARGE SCALE GENOMIC DNA]</scope>
    <source>
        <strain evidence="6 7">A12</strain>
    </source>
</reference>
<evidence type="ECO:0000313" key="6">
    <source>
        <dbReference type="EMBL" id="NEV11008.1"/>
    </source>
</evidence>
<evidence type="ECO:0000313" key="7">
    <source>
        <dbReference type="Proteomes" id="UP000471190"/>
    </source>
</evidence>
<protein>
    <submittedName>
        <fullName evidence="6">Transglycosylase SLT domain-containing protein</fullName>
    </submittedName>
</protein>
<dbReference type="Gene3D" id="1.25.20.10">
    <property type="entry name" value="Bacterial muramidases"/>
    <property type="match status" value="1"/>
</dbReference>
<proteinExistence type="inferred from homology"/>
<dbReference type="GO" id="GO:0000270">
    <property type="term" value="P:peptidoglycan metabolic process"/>
    <property type="evidence" value="ECO:0007669"/>
    <property type="project" value="InterPro"/>
</dbReference>
<dbReference type="InterPro" id="IPR008258">
    <property type="entry name" value="Transglycosylase_SLT_dom_1"/>
</dbReference>
<dbReference type="RefSeq" id="WP_041677316.1">
    <property type="nucleotide sequence ID" value="NZ_JAADZA010000006.1"/>
</dbReference>
<gene>
    <name evidence="6" type="ORF">GXW80_08355</name>
</gene>
<feature type="signal peptide" evidence="4">
    <location>
        <begin position="1"/>
        <end position="21"/>
    </location>
</feature>
<dbReference type="EMBL" id="JAADZA010000006">
    <property type="protein sequence ID" value="NEV11008.1"/>
    <property type="molecule type" value="Genomic_DNA"/>
</dbReference>
<feature type="chain" id="PRO_5026697616" evidence="4">
    <location>
        <begin position="22"/>
        <end position="683"/>
    </location>
</feature>
<dbReference type="Pfam" id="PF01464">
    <property type="entry name" value="SLT"/>
    <property type="match status" value="1"/>
</dbReference>
<dbReference type="PANTHER" id="PTHR37423:SF2">
    <property type="entry name" value="MEMBRANE-BOUND LYTIC MUREIN TRANSGLYCOSYLASE C"/>
    <property type="match status" value="1"/>
</dbReference>
<dbReference type="AlphaFoldDB" id="A0A6P1C1U9"/>
<comment type="similarity">
    <text evidence="1">Belongs to the transglycosylase Slt family.</text>
</comment>
<dbReference type="Proteomes" id="UP000471190">
    <property type="component" value="Unassembled WGS sequence"/>
</dbReference>
<evidence type="ECO:0000259" key="5">
    <source>
        <dbReference type="Pfam" id="PF01464"/>
    </source>
</evidence>
<name>A0A6P1C1U9_RHITR</name>
<dbReference type="InterPro" id="IPR000189">
    <property type="entry name" value="Transglyc_AS"/>
</dbReference>
<dbReference type="GO" id="GO:0008933">
    <property type="term" value="F:peptidoglycan lytic transglycosylase activity"/>
    <property type="evidence" value="ECO:0007669"/>
    <property type="project" value="InterPro"/>
</dbReference>
<dbReference type="PANTHER" id="PTHR37423">
    <property type="entry name" value="SOLUBLE LYTIC MUREIN TRANSGLYCOSYLASE-RELATED"/>
    <property type="match status" value="1"/>
</dbReference>
<evidence type="ECO:0000256" key="2">
    <source>
        <dbReference type="ARBA" id="ARBA00009387"/>
    </source>
</evidence>
<organism evidence="6 7">
    <name type="scientific">Rhizobium tropici</name>
    <dbReference type="NCBI Taxonomy" id="398"/>
    <lineage>
        <taxon>Bacteria</taxon>
        <taxon>Pseudomonadati</taxon>
        <taxon>Pseudomonadota</taxon>
        <taxon>Alphaproteobacteria</taxon>
        <taxon>Hyphomicrobiales</taxon>
        <taxon>Rhizobiaceae</taxon>
        <taxon>Rhizobium/Agrobacterium group</taxon>
        <taxon>Rhizobium</taxon>
    </lineage>
</organism>
<dbReference type="GO" id="GO:0004553">
    <property type="term" value="F:hydrolase activity, hydrolyzing O-glycosyl compounds"/>
    <property type="evidence" value="ECO:0007669"/>
    <property type="project" value="InterPro"/>
</dbReference>
<keyword evidence="3 4" id="KW-0732">Signal</keyword>
<evidence type="ECO:0000256" key="3">
    <source>
        <dbReference type="ARBA" id="ARBA00022729"/>
    </source>
</evidence>
<accession>A0A6P1C1U9</accession>
<dbReference type="GO" id="GO:0016020">
    <property type="term" value="C:membrane"/>
    <property type="evidence" value="ECO:0007669"/>
    <property type="project" value="InterPro"/>
</dbReference>
<dbReference type="SUPFAM" id="SSF48435">
    <property type="entry name" value="Bacterial muramidases"/>
    <property type="match status" value="1"/>
</dbReference>